<sequence length="128" mass="14420">IQCFRMKYSGKFLLLATVISLVSSLPIFDTEHKFTKTDVATSKVDHEIGKQEPQQIMSVPTADKYSQENNIQDEEDAPVLLMDQSELDGNLTEPLARGKRDDGIPLPISGLVFWTIHTIVDLVQRVYT</sequence>
<name>A0AAN5I2V5_9BILA</name>
<evidence type="ECO:0000313" key="3">
    <source>
        <dbReference type="Proteomes" id="UP001328107"/>
    </source>
</evidence>
<feature type="non-terminal residue" evidence="2">
    <location>
        <position position="128"/>
    </location>
</feature>
<evidence type="ECO:0000256" key="1">
    <source>
        <dbReference type="SAM" id="SignalP"/>
    </source>
</evidence>
<feature type="non-terminal residue" evidence="2">
    <location>
        <position position="1"/>
    </location>
</feature>
<dbReference type="EMBL" id="BTRK01000004">
    <property type="protein sequence ID" value="GMR49500.1"/>
    <property type="molecule type" value="Genomic_DNA"/>
</dbReference>
<protein>
    <submittedName>
        <fullName evidence="2">Uncharacterized protein</fullName>
    </submittedName>
</protein>
<dbReference type="Proteomes" id="UP001328107">
    <property type="component" value="Unassembled WGS sequence"/>
</dbReference>
<evidence type="ECO:0000313" key="2">
    <source>
        <dbReference type="EMBL" id="GMR49500.1"/>
    </source>
</evidence>
<keyword evidence="1" id="KW-0732">Signal</keyword>
<feature type="signal peptide" evidence="1">
    <location>
        <begin position="1"/>
        <end position="24"/>
    </location>
</feature>
<proteinExistence type="predicted"/>
<feature type="chain" id="PRO_5042936960" evidence="1">
    <location>
        <begin position="25"/>
        <end position="128"/>
    </location>
</feature>
<reference evidence="3" key="1">
    <citation type="submission" date="2022-10" db="EMBL/GenBank/DDBJ databases">
        <title>Genome assembly of Pristionchus species.</title>
        <authorList>
            <person name="Yoshida K."/>
            <person name="Sommer R.J."/>
        </authorList>
    </citation>
    <scope>NUCLEOTIDE SEQUENCE [LARGE SCALE GENOMIC DNA]</scope>
    <source>
        <strain evidence="3">RS5460</strain>
    </source>
</reference>
<organism evidence="2 3">
    <name type="scientific">Pristionchus mayeri</name>
    <dbReference type="NCBI Taxonomy" id="1317129"/>
    <lineage>
        <taxon>Eukaryota</taxon>
        <taxon>Metazoa</taxon>
        <taxon>Ecdysozoa</taxon>
        <taxon>Nematoda</taxon>
        <taxon>Chromadorea</taxon>
        <taxon>Rhabditida</taxon>
        <taxon>Rhabditina</taxon>
        <taxon>Diplogasteromorpha</taxon>
        <taxon>Diplogasteroidea</taxon>
        <taxon>Neodiplogasteridae</taxon>
        <taxon>Pristionchus</taxon>
    </lineage>
</organism>
<gene>
    <name evidence="2" type="ORF">PMAYCL1PPCAC_19695</name>
</gene>
<comment type="caution">
    <text evidence="2">The sequence shown here is derived from an EMBL/GenBank/DDBJ whole genome shotgun (WGS) entry which is preliminary data.</text>
</comment>
<accession>A0AAN5I2V5</accession>
<keyword evidence="3" id="KW-1185">Reference proteome</keyword>
<dbReference type="AlphaFoldDB" id="A0AAN5I2V5"/>